<keyword evidence="2" id="KW-0805">Transcription regulation</keyword>
<feature type="domain" description="RNA polymerase sigma factor 70 region 4 type 2" evidence="5">
    <location>
        <begin position="144"/>
        <end position="196"/>
    </location>
</feature>
<protein>
    <recommendedName>
        <fullName evidence="5">RNA polymerase sigma factor 70 region 4 type 2 domain-containing protein</fullName>
    </recommendedName>
</protein>
<dbReference type="Pfam" id="PF08281">
    <property type="entry name" value="Sigma70_r4_2"/>
    <property type="match status" value="1"/>
</dbReference>
<evidence type="ECO:0000259" key="5">
    <source>
        <dbReference type="Pfam" id="PF08281"/>
    </source>
</evidence>
<evidence type="ECO:0000313" key="7">
    <source>
        <dbReference type="Proteomes" id="UP000635885"/>
    </source>
</evidence>
<dbReference type="RefSeq" id="WP_188443505.1">
    <property type="nucleotide sequence ID" value="NZ_BMFD01000009.1"/>
</dbReference>
<keyword evidence="7" id="KW-1185">Reference proteome</keyword>
<dbReference type="Proteomes" id="UP000635885">
    <property type="component" value="Unassembled WGS sequence"/>
</dbReference>
<dbReference type="InterPro" id="IPR013249">
    <property type="entry name" value="RNA_pol_sigma70_r4_t2"/>
</dbReference>
<dbReference type="PANTHER" id="PTHR43133">
    <property type="entry name" value="RNA POLYMERASE ECF-TYPE SIGMA FACTO"/>
    <property type="match status" value="1"/>
</dbReference>
<dbReference type="NCBIfam" id="TIGR02937">
    <property type="entry name" value="sigma70-ECF"/>
    <property type="match status" value="1"/>
</dbReference>
<dbReference type="SUPFAM" id="SSF88659">
    <property type="entry name" value="Sigma3 and sigma4 domains of RNA polymerase sigma factors"/>
    <property type="match status" value="1"/>
</dbReference>
<dbReference type="InterPro" id="IPR013325">
    <property type="entry name" value="RNA_pol_sigma_r2"/>
</dbReference>
<comment type="caution">
    <text evidence="6">The sequence shown here is derived from an EMBL/GenBank/DDBJ whole genome shotgun (WGS) entry which is preliminary data.</text>
</comment>
<proteinExistence type="inferred from homology"/>
<dbReference type="InterPro" id="IPR039425">
    <property type="entry name" value="RNA_pol_sigma-70-like"/>
</dbReference>
<dbReference type="InterPro" id="IPR014284">
    <property type="entry name" value="RNA_pol_sigma-70_dom"/>
</dbReference>
<keyword evidence="4" id="KW-0804">Transcription</keyword>
<dbReference type="Gene3D" id="1.10.1740.10">
    <property type="match status" value="1"/>
</dbReference>
<gene>
    <name evidence="6" type="ORF">GCM10010993_25750</name>
</gene>
<name>A0ABQ1MTX6_9BACT</name>
<evidence type="ECO:0000256" key="2">
    <source>
        <dbReference type="ARBA" id="ARBA00023015"/>
    </source>
</evidence>
<comment type="similarity">
    <text evidence="1">Belongs to the sigma-70 factor family. ECF subfamily.</text>
</comment>
<evidence type="ECO:0000313" key="6">
    <source>
        <dbReference type="EMBL" id="GGC46016.1"/>
    </source>
</evidence>
<dbReference type="InterPro" id="IPR036388">
    <property type="entry name" value="WH-like_DNA-bd_sf"/>
</dbReference>
<organism evidence="6 7">
    <name type="scientific">Belliella aquatica</name>
    <dbReference type="NCBI Taxonomy" id="1323734"/>
    <lineage>
        <taxon>Bacteria</taxon>
        <taxon>Pseudomonadati</taxon>
        <taxon>Bacteroidota</taxon>
        <taxon>Cytophagia</taxon>
        <taxon>Cytophagales</taxon>
        <taxon>Cyclobacteriaceae</taxon>
        <taxon>Belliella</taxon>
    </lineage>
</organism>
<evidence type="ECO:0000256" key="1">
    <source>
        <dbReference type="ARBA" id="ARBA00010641"/>
    </source>
</evidence>
<dbReference type="Gene3D" id="1.10.10.10">
    <property type="entry name" value="Winged helix-like DNA-binding domain superfamily/Winged helix DNA-binding domain"/>
    <property type="match status" value="1"/>
</dbReference>
<sequence>MVNENKPYYYNIFPANDSPSVSKTSDSDIWDAFRMGNESAFISIYQMHFDNLFAYGFKICNSEAMVKDAIQDLFIELRKNRLKLGQTTSIKFYLFKCIKRKLIKEEKKWYSNLEHIDSNYFFDFSFSPEELLINRQIDEEKSKKLTKAIQQLSPRKKEVVYYYFYEGMTYKEIQEIMNLDNIKSVRNLIYRSLAFLRNIL</sequence>
<dbReference type="CDD" id="cd06171">
    <property type="entry name" value="Sigma70_r4"/>
    <property type="match status" value="1"/>
</dbReference>
<dbReference type="InterPro" id="IPR013324">
    <property type="entry name" value="RNA_pol_sigma_r3/r4-like"/>
</dbReference>
<dbReference type="PANTHER" id="PTHR43133:SF46">
    <property type="entry name" value="RNA POLYMERASE SIGMA-70 FACTOR ECF SUBFAMILY"/>
    <property type="match status" value="1"/>
</dbReference>
<evidence type="ECO:0000256" key="4">
    <source>
        <dbReference type="ARBA" id="ARBA00023163"/>
    </source>
</evidence>
<keyword evidence="3" id="KW-0731">Sigma factor</keyword>
<reference evidence="7" key="1">
    <citation type="journal article" date="2019" name="Int. J. Syst. Evol. Microbiol.">
        <title>The Global Catalogue of Microorganisms (GCM) 10K type strain sequencing project: providing services to taxonomists for standard genome sequencing and annotation.</title>
        <authorList>
            <consortium name="The Broad Institute Genomics Platform"/>
            <consortium name="The Broad Institute Genome Sequencing Center for Infectious Disease"/>
            <person name="Wu L."/>
            <person name="Ma J."/>
        </authorList>
    </citation>
    <scope>NUCLEOTIDE SEQUENCE [LARGE SCALE GENOMIC DNA]</scope>
    <source>
        <strain evidence="7">CGMCC 1.12479</strain>
    </source>
</reference>
<accession>A0ABQ1MTX6</accession>
<evidence type="ECO:0000256" key="3">
    <source>
        <dbReference type="ARBA" id="ARBA00023082"/>
    </source>
</evidence>
<dbReference type="SUPFAM" id="SSF88946">
    <property type="entry name" value="Sigma2 domain of RNA polymerase sigma factors"/>
    <property type="match status" value="1"/>
</dbReference>
<dbReference type="EMBL" id="BMFD01000009">
    <property type="protein sequence ID" value="GGC46016.1"/>
    <property type="molecule type" value="Genomic_DNA"/>
</dbReference>